<proteinExistence type="predicted"/>
<reference evidence="1 2" key="1">
    <citation type="submission" date="2019-05" db="EMBL/GenBank/DDBJ databases">
        <title>Another draft genome of Portunus trituberculatus and its Hox gene families provides insights of decapod evolution.</title>
        <authorList>
            <person name="Jeong J.-H."/>
            <person name="Song I."/>
            <person name="Kim S."/>
            <person name="Choi T."/>
            <person name="Kim D."/>
            <person name="Ryu S."/>
            <person name="Kim W."/>
        </authorList>
    </citation>
    <scope>NUCLEOTIDE SEQUENCE [LARGE SCALE GENOMIC DNA]</scope>
    <source>
        <tissue evidence="1">Muscle</tissue>
    </source>
</reference>
<name>A0A5B7JGG7_PORTR</name>
<keyword evidence="2" id="KW-1185">Reference proteome</keyword>
<evidence type="ECO:0000313" key="1">
    <source>
        <dbReference type="EMBL" id="MPC92058.1"/>
    </source>
</evidence>
<gene>
    <name evidence="1" type="ORF">E2C01_087130</name>
</gene>
<sequence>MILSSVCHLDSVTCQVSMSRVPRGGLPPSCTSPQHQVRRPPLAYPSPRQRHIHYHLLAREFNLVKIVEGLRDHVNYEGGVGGYVLW</sequence>
<comment type="caution">
    <text evidence="1">The sequence shown here is derived from an EMBL/GenBank/DDBJ whole genome shotgun (WGS) entry which is preliminary data.</text>
</comment>
<dbReference type="EMBL" id="VSRR010090004">
    <property type="protein sequence ID" value="MPC92058.1"/>
    <property type="molecule type" value="Genomic_DNA"/>
</dbReference>
<organism evidence="1 2">
    <name type="scientific">Portunus trituberculatus</name>
    <name type="common">Swimming crab</name>
    <name type="synonym">Neptunus trituberculatus</name>
    <dbReference type="NCBI Taxonomy" id="210409"/>
    <lineage>
        <taxon>Eukaryota</taxon>
        <taxon>Metazoa</taxon>
        <taxon>Ecdysozoa</taxon>
        <taxon>Arthropoda</taxon>
        <taxon>Crustacea</taxon>
        <taxon>Multicrustacea</taxon>
        <taxon>Malacostraca</taxon>
        <taxon>Eumalacostraca</taxon>
        <taxon>Eucarida</taxon>
        <taxon>Decapoda</taxon>
        <taxon>Pleocyemata</taxon>
        <taxon>Brachyura</taxon>
        <taxon>Eubrachyura</taxon>
        <taxon>Portunoidea</taxon>
        <taxon>Portunidae</taxon>
        <taxon>Portuninae</taxon>
        <taxon>Portunus</taxon>
    </lineage>
</organism>
<dbReference type="Proteomes" id="UP000324222">
    <property type="component" value="Unassembled WGS sequence"/>
</dbReference>
<evidence type="ECO:0000313" key="2">
    <source>
        <dbReference type="Proteomes" id="UP000324222"/>
    </source>
</evidence>
<accession>A0A5B7JGG7</accession>
<dbReference type="AlphaFoldDB" id="A0A5B7JGG7"/>
<protein>
    <submittedName>
        <fullName evidence="1">Uncharacterized protein</fullName>
    </submittedName>
</protein>